<reference evidence="1" key="1">
    <citation type="submission" date="2016-01" db="EMBL/GenBank/DDBJ databases">
        <title>Reference transcriptome for the parasite Schistocephalus solidus: insights into the molecular evolution of parasitism.</title>
        <authorList>
            <person name="Hebert F.O."/>
            <person name="Grambauer S."/>
            <person name="Barber I."/>
            <person name="Landry C.R."/>
            <person name="Aubin-Horth N."/>
        </authorList>
    </citation>
    <scope>NUCLEOTIDE SEQUENCE</scope>
</reference>
<dbReference type="AlphaFoldDB" id="A0A0X3P6P8"/>
<dbReference type="EMBL" id="GEEE01012459">
    <property type="protein sequence ID" value="JAP50766.1"/>
    <property type="molecule type" value="Transcribed_RNA"/>
</dbReference>
<organism evidence="1">
    <name type="scientific">Schistocephalus solidus</name>
    <name type="common">Tapeworm</name>
    <dbReference type="NCBI Taxonomy" id="70667"/>
    <lineage>
        <taxon>Eukaryota</taxon>
        <taxon>Metazoa</taxon>
        <taxon>Spiralia</taxon>
        <taxon>Lophotrochozoa</taxon>
        <taxon>Platyhelminthes</taxon>
        <taxon>Cestoda</taxon>
        <taxon>Eucestoda</taxon>
        <taxon>Diphyllobothriidea</taxon>
        <taxon>Diphyllobothriidae</taxon>
        <taxon>Schistocephalus</taxon>
    </lineage>
</organism>
<evidence type="ECO:0000313" key="1">
    <source>
        <dbReference type="EMBL" id="JAP45537.1"/>
    </source>
</evidence>
<name>A0A0X3P6P8_SCHSO</name>
<proteinExistence type="predicted"/>
<sequence length="117" mass="13631">MDAQWKKVSRFHPTMVILFDNFYPPLNGKSVATSAAYLNYKDSKFQNTSQVYRGVFKKEDYTSVREMPFFGVTVIIRPNNMDKRKGRYQHLFLLGEFVGSFMSNSKSAADDTRNYFV</sequence>
<protein>
    <submittedName>
        <fullName evidence="1">Uncharacterized protein</fullName>
    </submittedName>
</protein>
<gene>
    <name evidence="1" type="ORF">TR119880</name>
</gene>
<accession>A0A0X3P6P8</accession>
<dbReference type="EMBL" id="GEEE01017688">
    <property type="protein sequence ID" value="JAP45537.1"/>
    <property type="molecule type" value="Transcribed_RNA"/>
</dbReference>